<reference evidence="3" key="1">
    <citation type="submission" date="2017-04" db="EMBL/GenBank/DDBJ databases">
        <title>Genome evolution of the luminous symbionts of deep sea anglerfish.</title>
        <authorList>
            <person name="Hendry T.A."/>
        </authorList>
    </citation>
    <scope>NUCLEOTIDE SEQUENCE [LARGE SCALE GENOMIC DNA]</scope>
</reference>
<dbReference type="EMBL" id="NBYY01000025">
    <property type="protein sequence ID" value="PCS22196.1"/>
    <property type="molecule type" value="Genomic_DNA"/>
</dbReference>
<keyword evidence="3" id="KW-1185">Reference proteome</keyword>
<evidence type="ECO:0000313" key="3">
    <source>
        <dbReference type="Proteomes" id="UP000219020"/>
    </source>
</evidence>
<gene>
    <name evidence="2" type="ORF">BTN49_2264</name>
</gene>
<organism evidence="2 3">
    <name type="scientific">Candidatus Enterovibrio escicola</name>
    <dbReference type="NCBI Taxonomy" id="1927127"/>
    <lineage>
        <taxon>Bacteria</taxon>
        <taxon>Pseudomonadati</taxon>
        <taxon>Pseudomonadota</taxon>
        <taxon>Gammaproteobacteria</taxon>
        <taxon>Vibrionales</taxon>
        <taxon>Vibrionaceae</taxon>
        <taxon>Enterovibrio</taxon>
    </lineage>
</organism>
<evidence type="ECO:0000313" key="2">
    <source>
        <dbReference type="EMBL" id="PCS22196.1"/>
    </source>
</evidence>
<name>A0A2A5T217_9GAMM</name>
<feature type="transmembrane region" description="Helical" evidence="1">
    <location>
        <begin position="12"/>
        <end position="35"/>
    </location>
</feature>
<comment type="caution">
    <text evidence="2">The sequence shown here is derived from an EMBL/GenBank/DDBJ whole genome shotgun (WGS) entry which is preliminary data.</text>
</comment>
<keyword evidence="1" id="KW-0812">Transmembrane</keyword>
<evidence type="ECO:0000256" key="1">
    <source>
        <dbReference type="SAM" id="Phobius"/>
    </source>
</evidence>
<proteinExistence type="predicted"/>
<dbReference type="AlphaFoldDB" id="A0A2A5T217"/>
<sequence>MVRNRGISGANFILSLMCLLMRLLLQKLAYFLWVINEILPILLKSL</sequence>
<keyword evidence="1" id="KW-1133">Transmembrane helix</keyword>
<protein>
    <submittedName>
        <fullName evidence="2">Uncharacterized protein</fullName>
    </submittedName>
</protein>
<accession>A0A2A5T217</accession>
<keyword evidence="1" id="KW-0472">Membrane</keyword>
<dbReference type="Proteomes" id="UP000219020">
    <property type="component" value="Unassembled WGS sequence"/>
</dbReference>